<dbReference type="OrthoDB" id="1929599at2759"/>
<protein>
    <submittedName>
        <fullName evidence="2">Uncharacterized protein</fullName>
    </submittedName>
</protein>
<dbReference type="Gramene" id="OE9A084441T1">
    <property type="protein sequence ID" value="OE9A084441C1"/>
    <property type="gene ID" value="OE9A084441"/>
</dbReference>
<sequence>MKGINEPSKDLETSKQILEALQLKGLVHSKKLSGQNQLSYRNFVYDESPLTRYSRSTPVYHTNRRMGNDTPPSSYKNQARRNLNLASDRLSSVSSEQEHNVRSPTRTTRNSCSPTRSESNGGVRRSNSLVKPRPLSVEAHRRVKESRENRRVSPIQSPKITT</sequence>
<dbReference type="EMBL" id="CACTIH010005534">
    <property type="protein sequence ID" value="CAA2996777.1"/>
    <property type="molecule type" value="Genomic_DNA"/>
</dbReference>
<keyword evidence="3" id="KW-1185">Reference proteome</keyword>
<evidence type="ECO:0000256" key="1">
    <source>
        <dbReference type="SAM" id="MobiDB-lite"/>
    </source>
</evidence>
<dbReference type="Proteomes" id="UP000594638">
    <property type="component" value="Unassembled WGS sequence"/>
</dbReference>
<proteinExistence type="predicted"/>
<dbReference type="PANTHER" id="PTHR31680:SF12">
    <property type="entry name" value="OS11G0587300 PROTEIN"/>
    <property type="match status" value="1"/>
</dbReference>
<accession>A0A8S0SVU3</accession>
<name>A0A8S0SVU3_OLEEU</name>
<dbReference type="PANTHER" id="PTHR31680">
    <property type="entry name" value="LONGIFOLIA PROTEIN"/>
    <property type="match status" value="1"/>
</dbReference>
<feature type="compositionally biased region" description="Polar residues" evidence="1">
    <location>
        <begin position="102"/>
        <end position="129"/>
    </location>
</feature>
<reference evidence="2 3" key="1">
    <citation type="submission" date="2019-12" db="EMBL/GenBank/DDBJ databases">
        <authorList>
            <person name="Alioto T."/>
            <person name="Alioto T."/>
            <person name="Gomez Garrido J."/>
        </authorList>
    </citation>
    <scope>NUCLEOTIDE SEQUENCE [LARGE SCALE GENOMIC DNA]</scope>
</reference>
<dbReference type="InterPro" id="IPR033334">
    <property type="entry name" value="LNG1/2"/>
</dbReference>
<feature type="region of interest" description="Disordered" evidence="1">
    <location>
        <begin position="55"/>
        <end position="162"/>
    </location>
</feature>
<gene>
    <name evidence="2" type="ORF">OLEA9_A084441</name>
</gene>
<organism evidence="2 3">
    <name type="scientific">Olea europaea subsp. europaea</name>
    <dbReference type="NCBI Taxonomy" id="158383"/>
    <lineage>
        <taxon>Eukaryota</taxon>
        <taxon>Viridiplantae</taxon>
        <taxon>Streptophyta</taxon>
        <taxon>Embryophyta</taxon>
        <taxon>Tracheophyta</taxon>
        <taxon>Spermatophyta</taxon>
        <taxon>Magnoliopsida</taxon>
        <taxon>eudicotyledons</taxon>
        <taxon>Gunneridae</taxon>
        <taxon>Pentapetalae</taxon>
        <taxon>asterids</taxon>
        <taxon>lamiids</taxon>
        <taxon>Lamiales</taxon>
        <taxon>Oleaceae</taxon>
        <taxon>Oleeae</taxon>
        <taxon>Olea</taxon>
    </lineage>
</organism>
<evidence type="ECO:0000313" key="3">
    <source>
        <dbReference type="Proteomes" id="UP000594638"/>
    </source>
</evidence>
<dbReference type="AlphaFoldDB" id="A0A8S0SVU3"/>
<dbReference type="GO" id="GO:0051513">
    <property type="term" value="P:regulation of monopolar cell growth"/>
    <property type="evidence" value="ECO:0007669"/>
    <property type="project" value="InterPro"/>
</dbReference>
<feature type="compositionally biased region" description="Polar residues" evidence="1">
    <location>
        <begin position="70"/>
        <end position="95"/>
    </location>
</feature>
<comment type="caution">
    <text evidence="2">The sequence shown here is derived from an EMBL/GenBank/DDBJ whole genome shotgun (WGS) entry which is preliminary data.</text>
</comment>
<evidence type="ECO:0000313" key="2">
    <source>
        <dbReference type="EMBL" id="CAA2996777.1"/>
    </source>
</evidence>